<dbReference type="InterPro" id="IPR047871">
    <property type="entry name" value="K_chnl_Slo-like"/>
</dbReference>
<keyword evidence="5" id="KW-0631">Potassium channel</keyword>
<evidence type="ECO:0000259" key="13">
    <source>
        <dbReference type="Pfam" id="PF00520"/>
    </source>
</evidence>
<dbReference type="PRINTS" id="PR00169">
    <property type="entry name" value="KCHANNEL"/>
</dbReference>
<keyword evidence="10 14" id="KW-0407">Ion channel</keyword>
<keyword evidence="3" id="KW-0633">Potassium transport</keyword>
<keyword evidence="8" id="KW-0406">Ion transport</keyword>
<evidence type="ECO:0000256" key="5">
    <source>
        <dbReference type="ARBA" id="ARBA00022826"/>
    </source>
</evidence>
<evidence type="ECO:0000256" key="4">
    <source>
        <dbReference type="ARBA" id="ARBA00022692"/>
    </source>
</evidence>
<evidence type="ECO:0000256" key="3">
    <source>
        <dbReference type="ARBA" id="ARBA00022538"/>
    </source>
</evidence>
<feature type="compositionally biased region" description="Basic and acidic residues" evidence="11">
    <location>
        <begin position="67"/>
        <end position="79"/>
    </location>
</feature>
<keyword evidence="7 12" id="KW-1133">Transmembrane helix</keyword>
<proteinExistence type="predicted"/>
<dbReference type="PANTHER" id="PTHR10027">
    <property type="entry name" value="CALCIUM-ACTIVATED POTASSIUM CHANNEL ALPHA CHAIN"/>
    <property type="match status" value="1"/>
</dbReference>
<keyword evidence="6" id="KW-0630">Potassium</keyword>
<feature type="transmembrane region" description="Helical" evidence="12">
    <location>
        <begin position="271"/>
        <end position="290"/>
    </location>
</feature>
<dbReference type="SUPFAM" id="SSF81324">
    <property type="entry name" value="Voltage-gated potassium channels"/>
    <property type="match status" value="1"/>
</dbReference>
<evidence type="ECO:0000256" key="2">
    <source>
        <dbReference type="ARBA" id="ARBA00022448"/>
    </source>
</evidence>
<feature type="transmembrane region" description="Helical" evidence="12">
    <location>
        <begin position="302"/>
        <end position="321"/>
    </location>
</feature>
<evidence type="ECO:0000256" key="8">
    <source>
        <dbReference type="ARBA" id="ARBA00023065"/>
    </source>
</evidence>
<evidence type="ECO:0000256" key="6">
    <source>
        <dbReference type="ARBA" id="ARBA00022958"/>
    </source>
</evidence>
<keyword evidence="2" id="KW-0813">Transport</keyword>
<feature type="transmembrane region" description="Helical" evidence="12">
    <location>
        <begin position="147"/>
        <end position="170"/>
    </location>
</feature>
<sequence length="410" mass="44733">MLYTVPTCNLFLSGYGLDSFGRQSCPPLVSRRYSPVLCKSNSARRERSAARKGLKAQKGLRGSSNSQRRDELETVRREAQQANSSKSPRQAQPSGQQKRFSFGEEGPIPVSILSKLSFDEAGYSSDIEEESELPMSRMLQKIVRSDIVLLLDILGTLLLCACFALDTLPLAAFEKAVVSGIEIDTTIYFTILYFARWYVKGLSLGYLIRPLSMIDLVSLLPLLLGTEFRAAAFLRVLRILKIARLLQGKEMSQLATLLTRRPVTVRNYQQTIVQAGFTVFSFIFVTAGVVYELETSAGLSTFGSFFDALYFAITTLTSVGFGDVVPGSAGGKAFVSVAILAYAVLVPYELALLAQSLGLMGRSDNGDEPSGGAGSPQPREALILRCKQCGADGHQADALYCRKCGSYLKL</sequence>
<keyword evidence="9 12" id="KW-0472">Membrane</keyword>
<evidence type="ECO:0000256" key="1">
    <source>
        <dbReference type="ARBA" id="ARBA00004141"/>
    </source>
</evidence>
<feature type="compositionally biased region" description="Polar residues" evidence="11">
    <location>
        <begin position="80"/>
        <end position="99"/>
    </location>
</feature>
<dbReference type="InterPro" id="IPR027359">
    <property type="entry name" value="Volt_channel_dom_sf"/>
</dbReference>
<evidence type="ECO:0000256" key="10">
    <source>
        <dbReference type="ARBA" id="ARBA00023303"/>
    </source>
</evidence>
<feature type="domain" description="Ion transport" evidence="13">
    <location>
        <begin position="154"/>
        <end position="354"/>
    </location>
</feature>
<organism evidence="14">
    <name type="scientific">Tetraselmis sp. GSL018</name>
    <dbReference type="NCBI Taxonomy" id="582737"/>
    <lineage>
        <taxon>Eukaryota</taxon>
        <taxon>Viridiplantae</taxon>
        <taxon>Chlorophyta</taxon>
        <taxon>core chlorophytes</taxon>
        <taxon>Chlorodendrophyceae</taxon>
        <taxon>Chlorodendrales</taxon>
        <taxon>Chlorodendraceae</taxon>
        <taxon>Tetraselmis</taxon>
    </lineage>
</organism>
<dbReference type="Gene3D" id="1.10.287.70">
    <property type="match status" value="1"/>
</dbReference>
<evidence type="ECO:0000313" key="14">
    <source>
        <dbReference type="EMBL" id="JAC67388.1"/>
    </source>
</evidence>
<dbReference type="AlphaFoldDB" id="A0A061R5W1"/>
<feature type="transmembrane region" description="Helical" evidence="12">
    <location>
        <begin position="333"/>
        <end position="354"/>
    </location>
</feature>
<dbReference type="EMBL" id="GBEZ01019127">
    <property type="protein sequence ID" value="JAC67388.1"/>
    <property type="molecule type" value="Transcribed_RNA"/>
</dbReference>
<reference evidence="14" key="1">
    <citation type="submission" date="2014-05" db="EMBL/GenBank/DDBJ databases">
        <title>The transcriptome of the halophilic microalga Tetraselmis sp. GSL018 isolated from the Great Salt Lake, Utah.</title>
        <authorList>
            <person name="Jinkerson R.E."/>
            <person name="D'Adamo S."/>
            <person name="Posewitz M.C."/>
        </authorList>
    </citation>
    <scope>NUCLEOTIDE SEQUENCE</scope>
    <source>
        <strain evidence="14">GSL018</strain>
    </source>
</reference>
<dbReference type="InterPro" id="IPR005821">
    <property type="entry name" value="Ion_trans_dom"/>
</dbReference>
<dbReference type="Gene3D" id="1.20.120.350">
    <property type="entry name" value="Voltage-gated potassium channels. Chain C"/>
    <property type="match status" value="1"/>
</dbReference>
<dbReference type="PANTHER" id="PTHR10027:SF10">
    <property type="entry name" value="SLOWPOKE 2, ISOFORM D"/>
    <property type="match status" value="1"/>
</dbReference>
<dbReference type="GO" id="GO:0016020">
    <property type="term" value="C:membrane"/>
    <property type="evidence" value="ECO:0007669"/>
    <property type="project" value="UniProtKB-SubCell"/>
</dbReference>
<comment type="subcellular location">
    <subcellularLocation>
        <location evidence="1">Membrane</location>
        <topology evidence="1">Multi-pass membrane protein</topology>
    </subcellularLocation>
</comment>
<protein>
    <submittedName>
        <fullName evidence="14">Voltage-gated potassium channel</fullName>
    </submittedName>
</protein>
<evidence type="ECO:0000256" key="7">
    <source>
        <dbReference type="ARBA" id="ARBA00022989"/>
    </source>
</evidence>
<accession>A0A061R5W1</accession>
<feature type="region of interest" description="Disordered" evidence="11">
    <location>
        <begin position="41"/>
        <end position="104"/>
    </location>
</feature>
<evidence type="ECO:0000256" key="11">
    <source>
        <dbReference type="SAM" id="MobiDB-lite"/>
    </source>
</evidence>
<evidence type="ECO:0000256" key="12">
    <source>
        <dbReference type="SAM" id="Phobius"/>
    </source>
</evidence>
<name>A0A061R5W1_9CHLO</name>
<keyword evidence="4 12" id="KW-0812">Transmembrane</keyword>
<dbReference type="GO" id="GO:0005267">
    <property type="term" value="F:potassium channel activity"/>
    <property type="evidence" value="ECO:0007669"/>
    <property type="project" value="UniProtKB-KW"/>
</dbReference>
<gene>
    <name evidence="14" type="primary">KCH</name>
    <name evidence="14" type="ORF">TSPGSL018_11303</name>
</gene>
<evidence type="ECO:0000256" key="9">
    <source>
        <dbReference type="ARBA" id="ARBA00023136"/>
    </source>
</evidence>
<dbReference type="Pfam" id="PF00520">
    <property type="entry name" value="Ion_trans"/>
    <property type="match status" value="1"/>
</dbReference>